<dbReference type="PROSITE" id="PS50026">
    <property type="entry name" value="EGF_3"/>
    <property type="match status" value="3"/>
</dbReference>
<dbReference type="InterPro" id="IPR001881">
    <property type="entry name" value="EGF-like_Ca-bd_dom"/>
</dbReference>
<evidence type="ECO:0000256" key="1">
    <source>
        <dbReference type="ARBA" id="ARBA00004167"/>
    </source>
</evidence>
<proteinExistence type="predicted"/>
<evidence type="ECO:0000256" key="5">
    <source>
        <dbReference type="ARBA" id="ARBA00023136"/>
    </source>
</evidence>
<comment type="caution">
    <text evidence="10">The sequence shown here is derived from an EMBL/GenBank/DDBJ whole genome shotgun (WGS) entry which is preliminary data.</text>
</comment>
<dbReference type="Gene3D" id="2.10.25.10">
    <property type="entry name" value="Laminin"/>
    <property type="match status" value="2"/>
</dbReference>
<keyword evidence="7" id="KW-0245">EGF-like domain</keyword>
<evidence type="ECO:0000256" key="3">
    <source>
        <dbReference type="ARBA" id="ARBA00022737"/>
    </source>
</evidence>
<evidence type="ECO:0000256" key="2">
    <source>
        <dbReference type="ARBA" id="ARBA00022692"/>
    </source>
</evidence>
<feature type="domain" description="EGF-like" evidence="9">
    <location>
        <begin position="868"/>
        <end position="910"/>
    </location>
</feature>
<dbReference type="InterPro" id="IPR036055">
    <property type="entry name" value="LDL_receptor-like_sf"/>
</dbReference>
<reference evidence="10" key="1">
    <citation type="submission" date="2021-02" db="EMBL/GenBank/DDBJ databases">
        <authorList>
            <person name="Nowell W R."/>
        </authorList>
    </citation>
    <scope>NUCLEOTIDE SEQUENCE</scope>
</reference>
<dbReference type="PROSITE" id="PS01186">
    <property type="entry name" value="EGF_2"/>
    <property type="match status" value="1"/>
</dbReference>
<dbReference type="GO" id="GO:0016192">
    <property type="term" value="P:vesicle-mediated transport"/>
    <property type="evidence" value="ECO:0007669"/>
    <property type="project" value="UniProtKB-ARBA"/>
</dbReference>
<dbReference type="SMART" id="SM00179">
    <property type="entry name" value="EGF_CA"/>
    <property type="match status" value="2"/>
</dbReference>
<comment type="caution">
    <text evidence="7">Lacks conserved residue(s) required for the propagation of feature annotation.</text>
</comment>
<evidence type="ECO:0000256" key="8">
    <source>
        <dbReference type="PROSITE-ProRule" id="PRU00124"/>
    </source>
</evidence>
<evidence type="ECO:0000313" key="11">
    <source>
        <dbReference type="Proteomes" id="UP000663832"/>
    </source>
</evidence>
<evidence type="ECO:0000259" key="9">
    <source>
        <dbReference type="PROSITE" id="PS50026"/>
    </source>
</evidence>
<dbReference type="PROSITE" id="PS50068">
    <property type="entry name" value="LDLRA_2"/>
    <property type="match status" value="1"/>
</dbReference>
<keyword evidence="2" id="KW-0812">Transmembrane</keyword>
<dbReference type="InterPro" id="IPR000742">
    <property type="entry name" value="EGF"/>
</dbReference>
<name>A0A814QHE3_9BILA</name>
<dbReference type="PROSITE" id="PS00022">
    <property type="entry name" value="EGF_1"/>
    <property type="match status" value="3"/>
</dbReference>
<feature type="disulfide bond" evidence="8">
    <location>
        <begin position="405"/>
        <end position="417"/>
    </location>
</feature>
<feature type="domain" description="EGF-like" evidence="9">
    <location>
        <begin position="912"/>
        <end position="953"/>
    </location>
</feature>
<gene>
    <name evidence="10" type="ORF">QVE165_LOCUS21264</name>
</gene>
<dbReference type="CDD" id="cd00054">
    <property type="entry name" value="EGF_CA"/>
    <property type="match status" value="2"/>
</dbReference>
<dbReference type="Gene3D" id="4.10.400.10">
    <property type="entry name" value="Low-density Lipoprotein Receptor"/>
    <property type="match status" value="1"/>
</dbReference>
<evidence type="ECO:0000313" key="10">
    <source>
        <dbReference type="EMBL" id="CAF1118587.1"/>
    </source>
</evidence>
<dbReference type="EMBL" id="CAJNOM010000136">
    <property type="protein sequence ID" value="CAF1118587.1"/>
    <property type="molecule type" value="Genomic_DNA"/>
</dbReference>
<feature type="domain" description="EGF-like" evidence="9">
    <location>
        <begin position="827"/>
        <end position="866"/>
    </location>
</feature>
<accession>A0A814QHE3</accession>
<dbReference type="SUPFAM" id="SSF57424">
    <property type="entry name" value="LDL receptor-like module"/>
    <property type="match status" value="1"/>
</dbReference>
<feature type="disulfide bond" evidence="7">
    <location>
        <begin position="856"/>
        <end position="865"/>
    </location>
</feature>
<feature type="disulfide bond" evidence="8">
    <location>
        <begin position="412"/>
        <end position="430"/>
    </location>
</feature>
<feature type="disulfide bond" evidence="7">
    <location>
        <begin position="872"/>
        <end position="882"/>
    </location>
</feature>
<dbReference type="PANTHER" id="PTHR24270">
    <property type="entry name" value="LOW-DENSITY LIPOPROTEIN RECEPTOR-RELATED"/>
    <property type="match status" value="1"/>
</dbReference>
<dbReference type="CDD" id="cd00112">
    <property type="entry name" value="LDLa"/>
    <property type="match status" value="1"/>
</dbReference>
<dbReference type="GO" id="GO:0005509">
    <property type="term" value="F:calcium ion binding"/>
    <property type="evidence" value="ECO:0007669"/>
    <property type="project" value="InterPro"/>
</dbReference>
<keyword evidence="4" id="KW-1133">Transmembrane helix</keyword>
<dbReference type="Proteomes" id="UP000663832">
    <property type="component" value="Unassembled WGS sequence"/>
</dbReference>
<keyword evidence="5" id="KW-0472">Membrane</keyword>
<feature type="disulfide bond" evidence="7">
    <location>
        <begin position="943"/>
        <end position="952"/>
    </location>
</feature>
<dbReference type="SMART" id="SM00181">
    <property type="entry name" value="EGF"/>
    <property type="match status" value="3"/>
</dbReference>
<dbReference type="SMART" id="SM00192">
    <property type="entry name" value="LDLa"/>
    <property type="match status" value="3"/>
</dbReference>
<dbReference type="GO" id="GO:0005886">
    <property type="term" value="C:plasma membrane"/>
    <property type="evidence" value="ECO:0007669"/>
    <property type="project" value="TreeGrafter"/>
</dbReference>
<dbReference type="Pfam" id="PF00057">
    <property type="entry name" value="Ldl_recept_a"/>
    <property type="match status" value="1"/>
</dbReference>
<dbReference type="AlphaFoldDB" id="A0A814QHE3"/>
<protein>
    <recommendedName>
        <fullName evidence="9">EGF-like domain-containing protein</fullName>
    </recommendedName>
</protein>
<sequence>MDWSDETHYMDFSIRCPFISNTIECDDHMCLSNEWSCGDGQCIVSSFHFPFQPIVDGAGCYNFRESNYMCETNVYVPMWTDDYSGSCWDNEFYLKDRYSTLSRYEKCIYLIRCALTNGFRQDCPCGRNDQKPCREVMTSMCGNSLYPYPPPGSIDVLIQTYYNGSHDWHDRTPDTLVFDGSVKCRGYRAVVLKPLLEKSDKRKLLRLSDGVADIFCELNNVYRDYNSSIHFDESCWKNSSLTFNGQPYAFKDVCKRTRRCISQYRIADGYADCGMFDDGDDSNVEDNFTHAKVQRHRFRCSEQQRTALPITSLGDFIPKCTNQYDEYFYGSRVALNEIQCENRQDVGCTILKDYIQNSLFVNSSIHNSFEQEMNSRMPFHQYCDSFWHLNNQIDENPKNCRNWVCYENEYQCATGQCIPMSWLCDGEWDCSDASDEEALVLIQSWSPHNQALQDLENRSSLCYKRYAHQSFSDICNASLEFPCLLNGVDNPLDIKNHRPCISLKQVGDGVKHCHNAYDERNTFHTTAAWQMVGMSMQCADSSIRHATACRGYVPECDEDPLCFYMSKNTSWCSGPTDVVCLNGSCAAGARCNGKSECSYGEDEYWCLLNDGQDFYRQMKEPYISQRPLNLESFPSLAITEFELPLMTAENRNSLDRLTSFVCNRGIAVYKDPSNEACFCSAAYYGKVCHYHSDRISIIVHLDLTTLNRTEIPLLYIKSDLLFHNTIIDHHEFHAIPRFELDTYIKHRFYFTYMSTEDALNDRDERYSNRSDIRNNHPYAVHFDIYALFDDMRIVEWGSWHYPVYFDYLPAHRLALVLRFPAWFGGNNTEQCANQTCWPNSSCKPVLNKNGSFYCSCKHGFYGPRCEKYKTKCDSYCSSGSLCLSDGRGALTNTNNPFCLCSFNRFGPQCNLRRDECLANPCENNGTCHLTYDKSGHYRFVCTCLSEFHGSHCQFRKTPVQIFLNMTAVACVSVVRLYDVINSTRELVIQHQQLVRGFPPSVHYDHGRSLAPTFGILKVYDEDSRHARYFILFIRPNTKTINITSTPEHCPTASSLLPNGKKVFR</sequence>
<dbReference type="SUPFAM" id="SSF57196">
    <property type="entry name" value="EGF/Laminin"/>
    <property type="match status" value="1"/>
</dbReference>
<dbReference type="InterPro" id="IPR002172">
    <property type="entry name" value="LDrepeatLR_classA_rpt"/>
</dbReference>
<organism evidence="10 11">
    <name type="scientific">Adineta steineri</name>
    <dbReference type="NCBI Taxonomy" id="433720"/>
    <lineage>
        <taxon>Eukaryota</taxon>
        <taxon>Metazoa</taxon>
        <taxon>Spiralia</taxon>
        <taxon>Gnathifera</taxon>
        <taxon>Rotifera</taxon>
        <taxon>Eurotatoria</taxon>
        <taxon>Bdelloidea</taxon>
        <taxon>Adinetida</taxon>
        <taxon>Adinetidae</taxon>
        <taxon>Adineta</taxon>
    </lineage>
</organism>
<comment type="subcellular location">
    <subcellularLocation>
        <location evidence="1">Membrane</location>
        <topology evidence="1">Single-pass membrane protein</topology>
    </subcellularLocation>
</comment>
<dbReference type="InterPro" id="IPR050685">
    <property type="entry name" value="LDLR"/>
</dbReference>
<feature type="disulfide bond" evidence="7">
    <location>
        <begin position="900"/>
        <end position="909"/>
    </location>
</feature>
<keyword evidence="6 7" id="KW-1015">Disulfide bond</keyword>
<evidence type="ECO:0000256" key="4">
    <source>
        <dbReference type="ARBA" id="ARBA00022989"/>
    </source>
</evidence>
<keyword evidence="11" id="KW-1185">Reference proteome</keyword>
<evidence type="ECO:0000256" key="6">
    <source>
        <dbReference type="ARBA" id="ARBA00023157"/>
    </source>
</evidence>
<dbReference type="OrthoDB" id="664115at2759"/>
<keyword evidence="3" id="KW-0677">Repeat</keyword>
<evidence type="ECO:0000256" key="7">
    <source>
        <dbReference type="PROSITE-ProRule" id="PRU00076"/>
    </source>
</evidence>
<dbReference type="PRINTS" id="PR00261">
    <property type="entry name" value="LDLRECEPTOR"/>
</dbReference>